<dbReference type="AlphaFoldDB" id="A0A835CGK4"/>
<keyword evidence="2" id="KW-1185">Reference proteome</keyword>
<name>A0A835CGK4_9FABA</name>
<dbReference type="Proteomes" id="UP000634136">
    <property type="component" value="Unassembled WGS sequence"/>
</dbReference>
<sequence length="148" mass="16313">MRRAIEETEVGEPAKRVAATDLSLRPLYCGSIAEVGREESGTSHSHLPLCLQEPSELRRGIVMVGAAELGFPFLAWIFSPHNSYVQYFHNHDWVGHIHIEGNRAADTLAGHAFCGSLDLRILHEAPAFLSSVLRADLDGKGSYRLCMS</sequence>
<accession>A0A835CGK4</accession>
<dbReference type="OrthoDB" id="1436691at2759"/>
<evidence type="ECO:0000313" key="1">
    <source>
        <dbReference type="EMBL" id="KAF7841334.1"/>
    </source>
</evidence>
<organism evidence="1 2">
    <name type="scientific">Senna tora</name>
    <dbReference type="NCBI Taxonomy" id="362788"/>
    <lineage>
        <taxon>Eukaryota</taxon>
        <taxon>Viridiplantae</taxon>
        <taxon>Streptophyta</taxon>
        <taxon>Embryophyta</taxon>
        <taxon>Tracheophyta</taxon>
        <taxon>Spermatophyta</taxon>
        <taxon>Magnoliopsida</taxon>
        <taxon>eudicotyledons</taxon>
        <taxon>Gunneridae</taxon>
        <taxon>Pentapetalae</taxon>
        <taxon>rosids</taxon>
        <taxon>fabids</taxon>
        <taxon>Fabales</taxon>
        <taxon>Fabaceae</taxon>
        <taxon>Caesalpinioideae</taxon>
        <taxon>Cassia clade</taxon>
        <taxon>Senna</taxon>
    </lineage>
</organism>
<proteinExistence type="predicted"/>
<protein>
    <submittedName>
        <fullName evidence="1">Uncharacterized protein</fullName>
    </submittedName>
</protein>
<comment type="caution">
    <text evidence="1">The sequence shown here is derived from an EMBL/GenBank/DDBJ whole genome shotgun (WGS) entry which is preliminary data.</text>
</comment>
<gene>
    <name evidence="1" type="ORF">G2W53_003632</name>
</gene>
<dbReference type="EMBL" id="JAAIUW010000002">
    <property type="protein sequence ID" value="KAF7841334.1"/>
    <property type="molecule type" value="Genomic_DNA"/>
</dbReference>
<reference evidence="1" key="1">
    <citation type="submission" date="2020-09" db="EMBL/GenBank/DDBJ databases">
        <title>Genome-Enabled Discovery of Anthraquinone Biosynthesis in Senna tora.</title>
        <authorList>
            <person name="Kang S.-H."/>
            <person name="Pandey R.P."/>
            <person name="Lee C.-M."/>
            <person name="Sim J.-S."/>
            <person name="Jeong J.-T."/>
            <person name="Choi B.-S."/>
            <person name="Jung M."/>
            <person name="Ginzburg D."/>
            <person name="Zhao K."/>
            <person name="Won S.Y."/>
            <person name="Oh T.-J."/>
            <person name="Yu Y."/>
            <person name="Kim N.-H."/>
            <person name="Lee O.R."/>
            <person name="Lee T.-H."/>
            <person name="Bashyal P."/>
            <person name="Kim T.-S."/>
            <person name="Lee W.-H."/>
            <person name="Kawkins C."/>
            <person name="Kim C.-K."/>
            <person name="Kim J.S."/>
            <person name="Ahn B.O."/>
            <person name="Rhee S.Y."/>
            <person name="Sohng J.K."/>
        </authorList>
    </citation>
    <scope>NUCLEOTIDE SEQUENCE</scope>
    <source>
        <tissue evidence="1">Leaf</tissue>
    </source>
</reference>
<evidence type="ECO:0000313" key="2">
    <source>
        <dbReference type="Proteomes" id="UP000634136"/>
    </source>
</evidence>